<gene>
    <name evidence="1" type="ORF">BT1A1_2980</name>
</gene>
<keyword evidence="2" id="KW-1185">Reference proteome</keyword>
<accession>A0A090KVN4</accession>
<dbReference type="RefSeq" id="WP_034772598.1">
    <property type="nucleotide sequence ID" value="NZ_CCRF01000084.1"/>
</dbReference>
<dbReference type="EMBL" id="CCRF01000084">
    <property type="protein sequence ID" value="CEE02769.1"/>
    <property type="molecule type" value="Genomic_DNA"/>
</dbReference>
<sequence length="59" mass="7153">MVTRKGFVAKNKHFLAQNDDEKAFHRLMVRNSSNNEYMENIHGTNFFYILFIIMEWELL</sequence>
<proteinExistence type="predicted"/>
<organism evidence="1 2">
    <name type="scientific">Caldibacillus thermoamylovorans</name>
    <dbReference type="NCBI Taxonomy" id="35841"/>
    <lineage>
        <taxon>Bacteria</taxon>
        <taxon>Bacillati</taxon>
        <taxon>Bacillota</taxon>
        <taxon>Bacilli</taxon>
        <taxon>Bacillales</taxon>
        <taxon>Bacillaceae</taxon>
        <taxon>Caldibacillus</taxon>
    </lineage>
</organism>
<name>A0A090KVN4_9BACI</name>
<evidence type="ECO:0000313" key="2">
    <source>
        <dbReference type="Proteomes" id="UP000040576"/>
    </source>
</evidence>
<reference evidence="1 2" key="1">
    <citation type="submission" date="2014-07" db="EMBL/GenBank/DDBJ databases">
        <authorList>
            <person name="Wibberg Daniel"/>
        </authorList>
    </citation>
    <scope>NUCLEOTIDE SEQUENCE [LARGE SCALE GENOMIC DNA]</scope>
</reference>
<dbReference type="Proteomes" id="UP000040576">
    <property type="component" value="Unassembled WGS sequence"/>
</dbReference>
<protein>
    <submittedName>
        <fullName evidence="1">Uncharacterized protein</fullName>
    </submittedName>
</protein>
<evidence type="ECO:0000313" key="1">
    <source>
        <dbReference type="EMBL" id="CEE02769.1"/>
    </source>
</evidence>
<dbReference type="AlphaFoldDB" id="A0A090KVN4"/>